<dbReference type="GO" id="GO:0046872">
    <property type="term" value="F:metal ion binding"/>
    <property type="evidence" value="ECO:0007669"/>
    <property type="project" value="InterPro"/>
</dbReference>
<dbReference type="SUPFAM" id="SSF49329">
    <property type="entry name" value="Cu,Zn superoxide dismutase-like"/>
    <property type="match status" value="1"/>
</dbReference>
<dbReference type="PROSITE" id="PS00332">
    <property type="entry name" value="SOD_CU_ZN_2"/>
    <property type="match status" value="1"/>
</dbReference>
<comment type="similarity">
    <text evidence="1">Belongs to the Cu-Zn superoxide dismutase family.</text>
</comment>
<feature type="chain" id="PRO_5017019883" evidence="2">
    <location>
        <begin position="23"/>
        <end position="184"/>
    </location>
</feature>
<dbReference type="Gene3D" id="2.60.40.200">
    <property type="entry name" value="Superoxide dismutase, copper/zinc binding domain"/>
    <property type="match status" value="1"/>
</dbReference>
<comment type="caution">
    <text evidence="3">The sequence shown here is derived from an EMBL/GenBank/DDBJ whole genome shotgun (WGS) entry which is preliminary data.</text>
</comment>
<dbReference type="InterPro" id="IPR018152">
    <property type="entry name" value="SOD_Cu/Zn_BS"/>
</dbReference>
<protein>
    <submittedName>
        <fullName evidence="3">Superoxide dismutase family protein</fullName>
    </submittedName>
</protein>
<evidence type="ECO:0000313" key="4">
    <source>
        <dbReference type="Proteomes" id="UP000263094"/>
    </source>
</evidence>
<keyword evidence="2" id="KW-0732">Signal</keyword>
<name>A0A372M792_9ACTN</name>
<dbReference type="GO" id="GO:0006801">
    <property type="term" value="P:superoxide metabolic process"/>
    <property type="evidence" value="ECO:0007669"/>
    <property type="project" value="InterPro"/>
</dbReference>
<keyword evidence="4" id="KW-1185">Reference proteome</keyword>
<organism evidence="3 4">
    <name type="scientific">Streptomyces triticagri</name>
    <dbReference type="NCBI Taxonomy" id="2293568"/>
    <lineage>
        <taxon>Bacteria</taxon>
        <taxon>Bacillati</taxon>
        <taxon>Actinomycetota</taxon>
        <taxon>Actinomycetes</taxon>
        <taxon>Kitasatosporales</taxon>
        <taxon>Streptomycetaceae</taxon>
        <taxon>Streptomyces</taxon>
    </lineage>
</organism>
<dbReference type="EMBL" id="QUAK01000075">
    <property type="protein sequence ID" value="RFU86177.1"/>
    <property type="molecule type" value="Genomic_DNA"/>
</dbReference>
<evidence type="ECO:0000313" key="3">
    <source>
        <dbReference type="EMBL" id="RFU86177.1"/>
    </source>
</evidence>
<dbReference type="Proteomes" id="UP000263094">
    <property type="component" value="Unassembled WGS sequence"/>
</dbReference>
<dbReference type="InterPro" id="IPR036423">
    <property type="entry name" value="SOD-like_Cu/Zn_dom_sf"/>
</dbReference>
<dbReference type="AlphaFoldDB" id="A0A372M792"/>
<reference evidence="3 4" key="1">
    <citation type="submission" date="2018-08" db="EMBL/GenBank/DDBJ databases">
        <title>Isolation, diversity and antifungal activity of Actinobacteria from wheat.</title>
        <authorList>
            <person name="Han C."/>
        </authorList>
    </citation>
    <scope>NUCLEOTIDE SEQUENCE [LARGE SCALE GENOMIC DNA]</scope>
    <source>
        <strain evidence="3 4">NEAU-YY421</strain>
    </source>
</reference>
<dbReference type="RefSeq" id="WP_128556268.1">
    <property type="nucleotide sequence ID" value="NZ_QUAK01000075.1"/>
</dbReference>
<sequence length="184" mass="18735">MVAAMVAGAVASALFATGSAGAGSADVYATQVSGVFAPPSALVASSAKTYDLKTVPAGARITVGETATPAGTAVTLHVSGLKAGYAYGAHVHQKPCGTQPEDAGGHYQHRVDPVQPSTDPAYVNPRNEVWLDFTTDAQGRGHAVAEHDWGFRKGGAASVVLHREQGGAGDRLACFSVPFGPHRG</sequence>
<evidence type="ECO:0000256" key="1">
    <source>
        <dbReference type="ARBA" id="ARBA00010457"/>
    </source>
</evidence>
<proteinExistence type="inferred from homology"/>
<accession>A0A372M792</accession>
<gene>
    <name evidence="3" type="ORF">DY218_13740</name>
</gene>
<dbReference type="OrthoDB" id="3297424at2"/>
<evidence type="ECO:0000256" key="2">
    <source>
        <dbReference type="SAM" id="SignalP"/>
    </source>
</evidence>
<feature type="signal peptide" evidence="2">
    <location>
        <begin position="1"/>
        <end position="22"/>
    </location>
</feature>